<keyword evidence="5" id="KW-0547">Nucleotide-binding</keyword>
<dbReference type="RefSeq" id="WP_097136362.1">
    <property type="nucleotide sequence ID" value="NZ_OBQD01000002.1"/>
</dbReference>
<protein>
    <submittedName>
        <fullName evidence="9">Monosaccharide ABC transporter ATP-binding protein (CUT2 family)</fullName>
    </submittedName>
</protein>
<evidence type="ECO:0000256" key="4">
    <source>
        <dbReference type="ARBA" id="ARBA00022737"/>
    </source>
</evidence>
<evidence type="ECO:0000313" key="10">
    <source>
        <dbReference type="Proteomes" id="UP000219167"/>
    </source>
</evidence>
<dbReference type="Gene3D" id="3.40.50.300">
    <property type="entry name" value="P-loop containing nucleotide triphosphate hydrolases"/>
    <property type="match status" value="2"/>
</dbReference>
<comment type="similarity">
    <text evidence="1">Belongs to the ABC transporter superfamily.</text>
</comment>
<dbReference type="AlphaFoldDB" id="A0A285U2L4"/>
<sequence length="516" mass="55313">MMQSDRMNEAAAPDAAAASAQPPLIRARGIAKSFSGNAVLHSVDLDLHAGEVVGLLGENGAGKSTLMHILSGGLQPDMGTIEMEGEPVRFGSVAEGIAAGVSFVHQELSVIGALSVAENLHLGRMAKTGAGLVDFRLMQEASRALLERVGAGHIDPRQEAGLLRAGEQQLIEIAKAAGRKPRLLILDEPTSSLTPHEVGGFFSYVREARAAGAAIIFITHRLEEAMSLCDRVVVLRNGAIVSERRPAETNRQQLIADMTGKPAIYEHRPRSVRGGEIALSLRGVSDDRLLEGIDLDIRKGEIFGMFGLVGAGRTELLDLIHGVHRHKAGTMTLFGKELSLRDPSQAVRAGIALVPEGRKTAGILPQHSVRDNAAISSLRRFARGVFSDRAGDAGRVERHRHSLGIRMASDRQAISTLSGGNQQKVIFARALMADPRLLLLDEPTHGVDVGAKSDLYEIVTREADKGLTVIVASSEVPEILALCDRVAILSKGRLAGVLERAEMTEDRILTMAFKEH</sequence>
<dbReference type="Proteomes" id="UP000219167">
    <property type="component" value="Unassembled WGS sequence"/>
</dbReference>
<evidence type="ECO:0000256" key="7">
    <source>
        <dbReference type="ARBA" id="ARBA00023136"/>
    </source>
</evidence>
<dbReference type="InterPro" id="IPR017871">
    <property type="entry name" value="ABC_transporter-like_CS"/>
</dbReference>
<reference evidence="9 10" key="1">
    <citation type="submission" date="2017-08" db="EMBL/GenBank/DDBJ databases">
        <authorList>
            <person name="de Groot N.N."/>
        </authorList>
    </citation>
    <scope>NUCLEOTIDE SEQUENCE [LARGE SCALE GENOMIC DNA]</scope>
    <source>
        <strain evidence="9 10">JC85</strain>
    </source>
</reference>
<dbReference type="OrthoDB" id="9805029at2"/>
<keyword evidence="10" id="KW-1185">Reference proteome</keyword>
<dbReference type="GO" id="GO:0005524">
    <property type="term" value="F:ATP binding"/>
    <property type="evidence" value="ECO:0007669"/>
    <property type="project" value="UniProtKB-KW"/>
</dbReference>
<organism evidence="9 10">
    <name type="scientific">Rhizobium subbaraonis</name>
    <dbReference type="NCBI Taxonomy" id="908946"/>
    <lineage>
        <taxon>Bacteria</taxon>
        <taxon>Pseudomonadati</taxon>
        <taxon>Pseudomonadota</taxon>
        <taxon>Alphaproteobacteria</taxon>
        <taxon>Hyphomicrobiales</taxon>
        <taxon>Rhizobiaceae</taxon>
        <taxon>Rhizobium/Agrobacterium group</taxon>
        <taxon>Rhizobium</taxon>
    </lineage>
</organism>
<feature type="domain" description="ABC transporter" evidence="8">
    <location>
        <begin position="272"/>
        <end position="516"/>
    </location>
</feature>
<evidence type="ECO:0000256" key="6">
    <source>
        <dbReference type="ARBA" id="ARBA00022840"/>
    </source>
</evidence>
<keyword evidence="2" id="KW-0813">Transport</keyword>
<dbReference type="CDD" id="cd03215">
    <property type="entry name" value="ABC_Carb_Monos_II"/>
    <property type="match status" value="1"/>
</dbReference>
<evidence type="ECO:0000256" key="1">
    <source>
        <dbReference type="ARBA" id="ARBA00005417"/>
    </source>
</evidence>
<feature type="domain" description="ABC transporter" evidence="8">
    <location>
        <begin position="25"/>
        <end position="262"/>
    </location>
</feature>
<dbReference type="InterPro" id="IPR050107">
    <property type="entry name" value="ABC_carbohydrate_import_ATPase"/>
</dbReference>
<keyword evidence="7" id="KW-0472">Membrane</keyword>
<dbReference type="GO" id="GO:0016887">
    <property type="term" value="F:ATP hydrolysis activity"/>
    <property type="evidence" value="ECO:0007669"/>
    <property type="project" value="InterPro"/>
</dbReference>
<evidence type="ECO:0000256" key="5">
    <source>
        <dbReference type="ARBA" id="ARBA00022741"/>
    </source>
</evidence>
<evidence type="ECO:0000313" key="9">
    <source>
        <dbReference type="EMBL" id="SOC35917.1"/>
    </source>
</evidence>
<dbReference type="Pfam" id="PF00005">
    <property type="entry name" value="ABC_tran"/>
    <property type="match status" value="2"/>
</dbReference>
<keyword evidence="4" id="KW-0677">Repeat</keyword>
<keyword evidence="3" id="KW-0762">Sugar transport</keyword>
<dbReference type="InterPro" id="IPR027417">
    <property type="entry name" value="P-loop_NTPase"/>
</dbReference>
<accession>A0A285U2L4</accession>
<dbReference type="InterPro" id="IPR003593">
    <property type="entry name" value="AAA+_ATPase"/>
</dbReference>
<dbReference type="PROSITE" id="PS00211">
    <property type="entry name" value="ABC_TRANSPORTER_1"/>
    <property type="match status" value="1"/>
</dbReference>
<dbReference type="CDD" id="cd03216">
    <property type="entry name" value="ABC_Carb_Monos_I"/>
    <property type="match status" value="1"/>
</dbReference>
<dbReference type="PANTHER" id="PTHR43790:SF9">
    <property type="entry name" value="GALACTOFURANOSE TRANSPORTER ATP-BINDING PROTEIN YTFR"/>
    <property type="match status" value="1"/>
</dbReference>
<dbReference type="InterPro" id="IPR003439">
    <property type="entry name" value="ABC_transporter-like_ATP-bd"/>
</dbReference>
<name>A0A285U2L4_9HYPH</name>
<keyword evidence="6 9" id="KW-0067">ATP-binding</keyword>
<dbReference type="PANTHER" id="PTHR43790">
    <property type="entry name" value="CARBOHYDRATE TRANSPORT ATP-BINDING PROTEIN MG119-RELATED"/>
    <property type="match status" value="1"/>
</dbReference>
<dbReference type="SMART" id="SM00382">
    <property type="entry name" value="AAA"/>
    <property type="match status" value="2"/>
</dbReference>
<evidence type="ECO:0000256" key="3">
    <source>
        <dbReference type="ARBA" id="ARBA00022597"/>
    </source>
</evidence>
<dbReference type="EMBL" id="OBQD01000002">
    <property type="protein sequence ID" value="SOC35917.1"/>
    <property type="molecule type" value="Genomic_DNA"/>
</dbReference>
<proteinExistence type="inferred from homology"/>
<dbReference type="PROSITE" id="PS50893">
    <property type="entry name" value="ABC_TRANSPORTER_2"/>
    <property type="match status" value="2"/>
</dbReference>
<gene>
    <name evidence="9" type="ORF">SAMN05892877_102233</name>
</gene>
<dbReference type="SUPFAM" id="SSF52540">
    <property type="entry name" value="P-loop containing nucleoside triphosphate hydrolases"/>
    <property type="match status" value="2"/>
</dbReference>
<evidence type="ECO:0000256" key="2">
    <source>
        <dbReference type="ARBA" id="ARBA00022448"/>
    </source>
</evidence>
<evidence type="ECO:0000259" key="8">
    <source>
        <dbReference type="PROSITE" id="PS50893"/>
    </source>
</evidence>